<keyword evidence="2" id="KW-0812">Transmembrane</keyword>
<dbReference type="GO" id="GO:0006465">
    <property type="term" value="P:signal peptide processing"/>
    <property type="evidence" value="ECO:0007669"/>
    <property type="project" value="TreeGrafter"/>
</dbReference>
<dbReference type="GO" id="GO:0004190">
    <property type="term" value="F:aspartic-type endopeptidase activity"/>
    <property type="evidence" value="ECO:0007669"/>
    <property type="project" value="InterPro"/>
</dbReference>
<evidence type="ECO:0000313" key="4">
    <source>
        <dbReference type="EMBL" id="SDF81812.1"/>
    </source>
</evidence>
<dbReference type="GO" id="GO:0032259">
    <property type="term" value="P:methylation"/>
    <property type="evidence" value="ECO:0007669"/>
    <property type="project" value="UniProtKB-KW"/>
</dbReference>
<protein>
    <submittedName>
        <fullName evidence="4">Leader peptidase (Prepilin peptidase) / N-methyltransferase</fullName>
    </submittedName>
</protein>
<evidence type="ECO:0000256" key="2">
    <source>
        <dbReference type="SAM" id="Phobius"/>
    </source>
</evidence>
<dbReference type="EMBL" id="FNBT01000007">
    <property type="protein sequence ID" value="SDF81812.1"/>
    <property type="molecule type" value="Genomic_DNA"/>
</dbReference>
<accession>A0A1G7P687</accession>
<dbReference type="OrthoDB" id="5197975at2"/>
<keyword evidence="5" id="KW-1185">Reference proteome</keyword>
<dbReference type="Gene3D" id="1.20.120.1220">
    <property type="match status" value="1"/>
</dbReference>
<dbReference type="AlphaFoldDB" id="A0A1G7P687"/>
<keyword evidence="4" id="KW-0489">Methyltransferase</keyword>
<dbReference type="InterPro" id="IPR000045">
    <property type="entry name" value="Prepilin_IV_endopep_pep"/>
</dbReference>
<evidence type="ECO:0000313" key="5">
    <source>
        <dbReference type="Proteomes" id="UP000199406"/>
    </source>
</evidence>
<feature type="transmembrane region" description="Helical" evidence="2">
    <location>
        <begin position="120"/>
        <end position="140"/>
    </location>
</feature>
<feature type="transmembrane region" description="Helical" evidence="2">
    <location>
        <begin position="200"/>
        <end position="217"/>
    </location>
</feature>
<dbReference type="RefSeq" id="WP_091769624.1">
    <property type="nucleotide sequence ID" value="NZ_FNBT01000007.1"/>
</dbReference>
<comment type="similarity">
    <text evidence="1">Belongs to the peptidase A24 family.</text>
</comment>
<feature type="transmembrane region" description="Helical" evidence="2">
    <location>
        <begin position="71"/>
        <end position="89"/>
    </location>
</feature>
<sequence length="220" mass="21760">MDLSRPVLAGAVLVTAVAVGPWLARVAVRLAARDGAALPTPLRTGVMTAAFAALLAGAGELTGLRPATAGLAWAAGAAVVLASTDLAVHRLPDRVTYPSYAVCSTALLVDAAVHGTWGALLTAAAAGTTAVLVGGLGWFVSPQGLGLGDVKLLGLLGLVLGWFGWGVLMAGVFLGLLAGALVSVLLLATRRVGWRTAIPFGPPLLAGAVLALALGAVPPG</sequence>
<name>A0A1G7P687_9ACTN</name>
<evidence type="ECO:0000256" key="1">
    <source>
        <dbReference type="ARBA" id="ARBA00005801"/>
    </source>
</evidence>
<dbReference type="PANTHER" id="PTHR30487">
    <property type="entry name" value="TYPE 4 PREPILIN-LIKE PROTEINS LEADER PEPTIDE-PROCESSING ENZYME"/>
    <property type="match status" value="1"/>
</dbReference>
<proteinExistence type="inferred from homology"/>
<gene>
    <name evidence="4" type="ORF">SAMN05660662_3485</name>
</gene>
<reference evidence="5" key="1">
    <citation type="submission" date="2016-10" db="EMBL/GenBank/DDBJ databases">
        <authorList>
            <person name="Varghese N."/>
            <person name="Submissions S."/>
        </authorList>
    </citation>
    <scope>NUCLEOTIDE SEQUENCE [LARGE SCALE GENOMIC DNA]</scope>
    <source>
        <strain evidence="5">DSM 44268</strain>
    </source>
</reference>
<dbReference type="GO" id="GO:0008168">
    <property type="term" value="F:methyltransferase activity"/>
    <property type="evidence" value="ECO:0007669"/>
    <property type="project" value="UniProtKB-KW"/>
</dbReference>
<dbReference type="Proteomes" id="UP000199406">
    <property type="component" value="Unassembled WGS sequence"/>
</dbReference>
<keyword evidence="4" id="KW-0808">Transferase</keyword>
<keyword evidence="2" id="KW-1133">Transmembrane helix</keyword>
<dbReference type="InterPro" id="IPR050882">
    <property type="entry name" value="Prepilin_peptidase/N-MTase"/>
</dbReference>
<keyword evidence="2" id="KW-0472">Membrane</keyword>
<feature type="transmembrane region" description="Helical" evidence="2">
    <location>
        <begin position="160"/>
        <end position="188"/>
    </location>
</feature>
<evidence type="ECO:0000259" key="3">
    <source>
        <dbReference type="Pfam" id="PF01478"/>
    </source>
</evidence>
<dbReference type="GO" id="GO:0005886">
    <property type="term" value="C:plasma membrane"/>
    <property type="evidence" value="ECO:0007669"/>
    <property type="project" value="TreeGrafter"/>
</dbReference>
<dbReference type="Pfam" id="PF01478">
    <property type="entry name" value="Peptidase_A24"/>
    <property type="match status" value="1"/>
</dbReference>
<feature type="domain" description="Prepilin type IV endopeptidase peptidase" evidence="3">
    <location>
        <begin position="76"/>
        <end position="183"/>
    </location>
</feature>
<dbReference type="PANTHER" id="PTHR30487:SF0">
    <property type="entry name" value="PREPILIN LEADER PEPTIDASE_N-METHYLTRANSFERASE-RELATED"/>
    <property type="match status" value="1"/>
</dbReference>
<feature type="transmembrane region" description="Helical" evidence="2">
    <location>
        <begin position="42"/>
        <end position="59"/>
    </location>
</feature>
<dbReference type="STRING" id="1550231.SAMN05660662_3485"/>
<organism evidence="4 5">
    <name type="scientific">Blastococcus aurantiacus</name>
    <dbReference type="NCBI Taxonomy" id="1550231"/>
    <lineage>
        <taxon>Bacteria</taxon>
        <taxon>Bacillati</taxon>
        <taxon>Actinomycetota</taxon>
        <taxon>Actinomycetes</taxon>
        <taxon>Geodermatophilales</taxon>
        <taxon>Geodermatophilaceae</taxon>
        <taxon>Blastococcus</taxon>
    </lineage>
</organism>